<name>A0A370IBE1_9NOCA</name>
<feature type="compositionally biased region" description="Gly residues" evidence="1">
    <location>
        <begin position="228"/>
        <end position="269"/>
    </location>
</feature>
<comment type="caution">
    <text evidence="3">The sequence shown here is derived from an EMBL/GenBank/DDBJ whole genome shotgun (WGS) entry which is preliminary data.</text>
</comment>
<feature type="compositionally biased region" description="Gly residues" evidence="1">
    <location>
        <begin position="191"/>
        <end position="205"/>
    </location>
</feature>
<keyword evidence="2" id="KW-0732">Signal</keyword>
<feature type="region of interest" description="Disordered" evidence="1">
    <location>
        <begin position="177"/>
        <end position="305"/>
    </location>
</feature>
<feature type="region of interest" description="Disordered" evidence="1">
    <location>
        <begin position="114"/>
        <end position="145"/>
    </location>
</feature>
<feature type="signal peptide" evidence="2">
    <location>
        <begin position="1"/>
        <end position="23"/>
    </location>
</feature>
<organism evidence="3 4">
    <name type="scientific">Nocardia pseudobrasiliensis</name>
    <dbReference type="NCBI Taxonomy" id="45979"/>
    <lineage>
        <taxon>Bacteria</taxon>
        <taxon>Bacillati</taxon>
        <taxon>Actinomycetota</taxon>
        <taxon>Actinomycetes</taxon>
        <taxon>Mycobacteriales</taxon>
        <taxon>Nocardiaceae</taxon>
        <taxon>Nocardia</taxon>
    </lineage>
</organism>
<evidence type="ECO:0000313" key="4">
    <source>
        <dbReference type="Proteomes" id="UP000254869"/>
    </source>
</evidence>
<evidence type="ECO:0008006" key="5">
    <source>
        <dbReference type="Google" id="ProtNLM"/>
    </source>
</evidence>
<feature type="chain" id="PRO_5039554323" description="Glycine rich protein" evidence="2">
    <location>
        <begin position="24"/>
        <end position="319"/>
    </location>
</feature>
<gene>
    <name evidence="3" type="ORF">DFR76_102456</name>
</gene>
<dbReference type="AlphaFoldDB" id="A0A370IBE1"/>
<dbReference type="Proteomes" id="UP000254869">
    <property type="component" value="Unassembled WGS sequence"/>
</dbReference>
<dbReference type="STRING" id="1210086.GCA_001613105_01033"/>
<protein>
    <recommendedName>
        <fullName evidence="5">Glycine rich protein</fullName>
    </recommendedName>
</protein>
<reference evidence="3 4" key="1">
    <citation type="submission" date="2018-07" db="EMBL/GenBank/DDBJ databases">
        <title>Genomic Encyclopedia of Type Strains, Phase IV (KMG-IV): sequencing the most valuable type-strain genomes for metagenomic binning, comparative biology and taxonomic classification.</title>
        <authorList>
            <person name="Goeker M."/>
        </authorList>
    </citation>
    <scope>NUCLEOTIDE SEQUENCE [LARGE SCALE GENOMIC DNA]</scope>
    <source>
        <strain evidence="3 4">DSM 44290</strain>
    </source>
</reference>
<dbReference type="EMBL" id="QQBC01000002">
    <property type="protein sequence ID" value="RDI68055.1"/>
    <property type="molecule type" value="Genomic_DNA"/>
</dbReference>
<keyword evidence="4" id="KW-1185">Reference proteome</keyword>
<evidence type="ECO:0000256" key="2">
    <source>
        <dbReference type="SAM" id="SignalP"/>
    </source>
</evidence>
<proteinExistence type="predicted"/>
<evidence type="ECO:0000313" key="3">
    <source>
        <dbReference type="EMBL" id="RDI68055.1"/>
    </source>
</evidence>
<accession>A0A370IBE1</accession>
<sequence length="319" mass="29528">MHGMSLRLGAIAGTAAMAWPIVAAVPAAAAPLPPECRTSGTTVTCVYTNPDSLSTGRVLELPMPVTRIHIEAVGARGAASCCHTVAAGGRGARAGGDASVPPGSRLNIHVAVPDPAKSTGGGGRGGSTRPVPGADATAYPNVRGGDGGGASSVSLDLGVIIGDAPGRLELVTAAGGGGGAATWDGRMSPGGDAGMPGGGERGGAAGTSDTALAPGGGENVFGTDLPAGGRGGPGYGGTAGGDVGVQGSGTGGGGGGGAGWHGGGGGAIGGTARDGRGDPDTPPGGGGGGASLVPLGGTIGPAGWDEQPSVVISFDLPAA</sequence>
<evidence type="ECO:0000256" key="1">
    <source>
        <dbReference type="SAM" id="MobiDB-lite"/>
    </source>
</evidence>